<dbReference type="PANTHER" id="PTHR43667:SF1">
    <property type="entry name" value="CYCLOPROPANE-FATTY-ACYL-PHOSPHOLIPID SYNTHASE"/>
    <property type="match status" value="1"/>
</dbReference>
<keyword evidence="9" id="KW-1185">Reference proteome</keyword>
<dbReference type="GO" id="GO:0008610">
    <property type="term" value="P:lipid biosynthetic process"/>
    <property type="evidence" value="ECO:0007669"/>
    <property type="project" value="InterPro"/>
</dbReference>
<keyword evidence="3" id="KW-0808">Transferase</keyword>
<dbReference type="GO" id="GO:0008168">
    <property type="term" value="F:methyltransferase activity"/>
    <property type="evidence" value="ECO:0007669"/>
    <property type="project" value="UniProtKB-KW"/>
</dbReference>
<evidence type="ECO:0000256" key="4">
    <source>
        <dbReference type="ARBA" id="ARBA00022691"/>
    </source>
</evidence>
<feature type="domain" description="Polyketide synthase-like methyltransferase" evidence="7">
    <location>
        <begin position="176"/>
        <end position="429"/>
    </location>
</feature>
<reference evidence="9" key="1">
    <citation type="submission" date="2016-06" db="EMBL/GenBank/DDBJ databases">
        <authorList>
            <person name="Varghese N."/>
            <person name="Submissions Spin"/>
        </authorList>
    </citation>
    <scope>NUCLEOTIDE SEQUENCE [LARGE SCALE GENOMIC DNA]</scope>
    <source>
        <strain evidence="9">DSM 45647</strain>
    </source>
</reference>
<evidence type="ECO:0000256" key="5">
    <source>
        <dbReference type="ARBA" id="ARBA00023098"/>
    </source>
</evidence>
<dbReference type="STRING" id="745366.GA0070213_1259"/>
<evidence type="ECO:0000313" key="8">
    <source>
        <dbReference type="EMBL" id="SCG79211.1"/>
    </source>
</evidence>
<evidence type="ECO:0000256" key="1">
    <source>
        <dbReference type="ARBA" id="ARBA00010815"/>
    </source>
</evidence>
<dbReference type="PIRSF" id="PIRSF003085">
    <property type="entry name" value="CMAS"/>
    <property type="match status" value="1"/>
</dbReference>
<evidence type="ECO:0000256" key="6">
    <source>
        <dbReference type="SAM" id="MobiDB-lite"/>
    </source>
</evidence>
<feature type="region of interest" description="Disordered" evidence="6">
    <location>
        <begin position="1"/>
        <end position="27"/>
    </location>
</feature>
<dbReference type="RefSeq" id="WP_091072218.1">
    <property type="nucleotide sequence ID" value="NZ_FMDM01000025.1"/>
</dbReference>
<dbReference type="Gene3D" id="3.40.50.150">
    <property type="entry name" value="Vaccinia Virus protein VP39"/>
    <property type="match status" value="1"/>
</dbReference>
<dbReference type="Pfam" id="PF02353">
    <property type="entry name" value="CMAS"/>
    <property type="match status" value="1"/>
</dbReference>
<evidence type="ECO:0000256" key="2">
    <source>
        <dbReference type="ARBA" id="ARBA00022603"/>
    </source>
</evidence>
<sequence>MSLTDRTPGAASASAGPPPAGGRRTGPTVADVIRAVTAGDLPVRVTGYDGSAVGPADAGITLSIRTERGLSYLLTAPGDLGMARAYVSGDLGLDGVHPGDPYEALRVLKDEMPLRMPPVADAVALVKGLGWERLRPPPPPPQEAAPRWRRVMTGLRHSKVRDSSAISHHYDVSNAFYEKVLGPSMTYTCAVFRSPGDTLEEAQRAKYDLVAGKLALKPGMRLLDVGCGWGGMVRHAAREYGVRALGVTLSRAQAEWAQAAIEREGLGDLAEVRHLDYRDAPREQFDVISSIGLTEHIGVRNYPAYFGALRSRLKPGGRLLNHCITRADNRAPHRSGAFIDRYVFPDGELAGPGRLISEMHDAGFEVHHEENLRQHYALTLAGWCRNLVDNWDFCVNEVGAGTARVWGLYMAGSRMAFERNGIQLHQVLATQNGPEGANGYPLRPDWTP</sequence>
<keyword evidence="5" id="KW-0443">Lipid metabolism</keyword>
<dbReference type="OrthoDB" id="9782855at2"/>
<keyword evidence="2" id="KW-0489">Methyltransferase</keyword>
<organism evidence="8 9">
    <name type="scientific">Micromonospora humi</name>
    <dbReference type="NCBI Taxonomy" id="745366"/>
    <lineage>
        <taxon>Bacteria</taxon>
        <taxon>Bacillati</taxon>
        <taxon>Actinomycetota</taxon>
        <taxon>Actinomycetes</taxon>
        <taxon>Micromonosporales</taxon>
        <taxon>Micromonosporaceae</taxon>
        <taxon>Micromonospora</taxon>
    </lineage>
</organism>
<dbReference type="CDD" id="cd02440">
    <property type="entry name" value="AdoMet_MTases"/>
    <property type="match status" value="1"/>
</dbReference>
<proteinExistence type="inferred from homology"/>
<evidence type="ECO:0000256" key="3">
    <source>
        <dbReference type="ARBA" id="ARBA00022679"/>
    </source>
</evidence>
<evidence type="ECO:0000259" key="7">
    <source>
        <dbReference type="SMART" id="SM00828"/>
    </source>
</evidence>
<accession>A0A1C5K9B4</accession>
<dbReference type="SMART" id="SM00828">
    <property type="entry name" value="PKS_MT"/>
    <property type="match status" value="1"/>
</dbReference>
<evidence type="ECO:0000313" key="9">
    <source>
        <dbReference type="Proteomes" id="UP000199360"/>
    </source>
</evidence>
<name>A0A1C5K9B4_9ACTN</name>
<dbReference type="PANTHER" id="PTHR43667">
    <property type="entry name" value="CYCLOPROPANE-FATTY-ACYL-PHOSPHOLIPID SYNTHASE"/>
    <property type="match status" value="1"/>
</dbReference>
<dbReference type="Proteomes" id="UP000199360">
    <property type="component" value="Unassembled WGS sequence"/>
</dbReference>
<dbReference type="SUPFAM" id="SSF53335">
    <property type="entry name" value="S-adenosyl-L-methionine-dependent methyltransferases"/>
    <property type="match status" value="1"/>
</dbReference>
<dbReference type="InterPro" id="IPR003333">
    <property type="entry name" value="CMAS"/>
</dbReference>
<protein>
    <submittedName>
        <fullName evidence="8">Cyclopropane-fatty-acyl-phospholipid synthase</fullName>
    </submittedName>
</protein>
<dbReference type="EMBL" id="FMDM01000025">
    <property type="protein sequence ID" value="SCG79211.1"/>
    <property type="molecule type" value="Genomic_DNA"/>
</dbReference>
<dbReference type="InterPro" id="IPR029063">
    <property type="entry name" value="SAM-dependent_MTases_sf"/>
</dbReference>
<comment type="similarity">
    <text evidence="1">Belongs to the CFA/CMAS family.</text>
</comment>
<dbReference type="InterPro" id="IPR050723">
    <property type="entry name" value="CFA/CMAS"/>
</dbReference>
<keyword evidence="4" id="KW-0949">S-adenosyl-L-methionine</keyword>
<gene>
    <name evidence="8" type="ORF">GA0070213_1259</name>
</gene>
<dbReference type="AlphaFoldDB" id="A0A1C5K9B4"/>
<dbReference type="GO" id="GO:0032259">
    <property type="term" value="P:methylation"/>
    <property type="evidence" value="ECO:0007669"/>
    <property type="project" value="UniProtKB-KW"/>
</dbReference>
<dbReference type="InterPro" id="IPR020803">
    <property type="entry name" value="MeTfrase_dom"/>
</dbReference>